<protein>
    <submittedName>
        <fullName evidence="5">Uncharacterized protein</fullName>
    </submittedName>
</protein>
<dbReference type="InterPro" id="IPR000092">
    <property type="entry name" value="Polyprenyl_synt"/>
</dbReference>
<evidence type="ECO:0000256" key="1">
    <source>
        <dbReference type="ARBA" id="ARBA00022679"/>
    </source>
</evidence>
<feature type="region of interest" description="Disordered" evidence="4">
    <location>
        <begin position="402"/>
        <end position="440"/>
    </location>
</feature>
<name>A0AAV9WTK1_9PEZI</name>
<dbReference type="GO" id="GO:0046872">
    <property type="term" value="F:metal ion binding"/>
    <property type="evidence" value="ECO:0007669"/>
    <property type="project" value="UniProtKB-KW"/>
</dbReference>
<gene>
    <name evidence="5" type="ORF">TWF694_005593</name>
</gene>
<dbReference type="Proteomes" id="UP001365542">
    <property type="component" value="Unassembled WGS sequence"/>
</dbReference>
<keyword evidence="2" id="KW-0479">Metal-binding</keyword>
<dbReference type="Gene3D" id="1.10.600.10">
    <property type="entry name" value="Farnesyl Diphosphate Synthase"/>
    <property type="match status" value="2"/>
</dbReference>
<keyword evidence="3" id="KW-0460">Magnesium</keyword>
<feature type="region of interest" description="Disordered" evidence="4">
    <location>
        <begin position="1"/>
        <end position="32"/>
    </location>
</feature>
<dbReference type="Pfam" id="PF19086">
    <property type="entry name" value="Terpene_syn_C_2"/>
    <property type="match status" value="1"/>
</dbReference>
<evidence type="ECO:0000313" key="5">
    <source>
        <dbReference type="EMBL" id="KAK6525457.1"/>
    </source>
</evidence>
<reference evidence="5 6" key="1">
    <citation type="submission" date="2019-10" db="EMBL/GenBank/DDBJ databases">
        <authorList>
            <person name="Palmer J.M."/>
        </authorList>
    </citation>
    <scope>NUCLEOTIDE SEQUENCE [LARGE SCALE GENOMIC DNA]</scope>
    <source>
        <strain evidence="5 6">TWF694</strain>
    </source>
</reference>
<evidence type="ECO:0000313" key="6">
    <source>
        <dbReference type="Proteomes" id="UP001365542"/>
    </source>
</evidence>
<evidence type="ECO:0000256" key="4">
    <source>
        <dbReference type="SAM" id="MobiDB-lite"/>
    </source>
</evidence>
<dbReference type="InterPro" id="IPR008949">
    <property type="entry name" value="Isoprenoid_synthase_dom_sf"/>
</dbReference>
<dbReference type="GO" id="GO:0046165">
    <property type="term" value="P:alcohol biosynthetic process"/>
    <property type="evidence" value="ECO:0007669"/>
    <property type="project" value="UniProtKB-ARBA"/>
</dbReference>
<dbReference type="SUPFAM" id="SSF48576">
    <property type="entry name" value="Terpenoid synthases"/>
    <property type="match status" value="2"/>
</dbReference>
<proteinExistence type="predicted"/>
<accession>A0AAV9WTK1</accession>
<dbReference type="GO" id="GO:0043386">
    <property type="term" value="P:mycotoxin biosynthetic process"/>
    <property type="evidence" value="ECO:0007669"/>
    <property type="project" value="UniProtKB-ARBA"/>
</dbReference>
<evidence type="ECO:0000256" key="3">
    <source>
        <dbReference type="ARBA" id="ARBA00022842"/>
    </source>
</evidence>
<keyword evidence="6" id="KW-1185">Reference proteome</keyword>
<feature type="compositionally biased region" description="Polar residues" evidence="4">
    <location>
        <begin position="411"/>
        <end position="420"/>
    </location>
</feature>
<dbReference type="PANTHER" id="PTHR12001:SF72">
    <property type="entry name" value="THIJ_PFPI FAMILY PROTEIN (AFU_ORTHOLOGUE AFUA_3G01210)-RELATED"/>
    <property type="match status" value="1"/>
</dbReference>
<dbReference type="GO" id="GO:0004659">
    <property type="term" value="F:prenyltransferase activity"/>
    <property type="evidence" value="ECO:0007669"/>
    <property type="project" value="InterPro"/>
</dbReference>
<comment type="caution">
    <text evidence="5">The sequence shown here is derived from an EMBL/GenBank/DDBJ whole genome shotgun (WGS) entry which is preliminary data.</text>
</comment>
<organism evidence="5 6">
    <name type="scientific">Orbilia ellipsospora</name>
    <dbReference type="NCBI Taxonomy" id="2528407"/>
    <lineage>
        <taxon>Eukaryota</taxon>
        <taxon>Fungi</taxon>
        <taxon>Dikarya</taxon>
        <taxon>Ascomycota</taxon>
        <taxon>Pezizomycotina</taxon>
        <taxon>Orbiliomycetes</taxon>
        <taxon>Orbiliales</taxon>
        <taxon>Orbiliaceae</taxon>
        <taxon>Orbilia</taxon>
    </lineage>
</organism>
<feature type="compositionally biased region" description="Basic residues" evidence="4">
    <location>
        <begin position="1"/>
        <end position="16"/>
    </location>
</feature>
<dbReference type="Pfam" id="PF00348">
    <property type="entry name" value="polyprenyl_synt"/>
    <property type="match status" value="1"/>
</dbReference>
<dbReference type="CDD" id="cd00685">
    <property type="entry name" value="Trans_IPPS_HT"/>
    <property type="match status" value="1"/>
</dbReference>
<keyword evidence="1" id="KW-0808">Transferase</keyword>
<dbReference type="GO" id="GO:0008299">
    <property type="term" value="P:isoprenoid biosynthetic process"/>
    <property type="evidence" value="ECO:0007669"/>
    <property type="project" value="InterPro"/>
</dbReference>
<evidence type="ECO:0000256" key="2">
    <source>
        <dbReference type="ARBA" id="ARBA00022723"/>
    </source>
</evidence>
<dbReference type="AlphaFoldDB" id="A0AAV9WTK1"/>
<dbReference type="InterPro" id="IPR033749">
    <property type="entry name" value="Polyprenyl_synt_CS"/>
</dbReference>
<sequence length="758" mass="87299">MANFRIKKRKQTKKSQKPTLPEPSHCPTKPPKSIMTDLRRWGIDKDKTSRILDKAAYDTDGFAEGYELREHTFWSEADEGSIECRRDWISYVGPTEIWGNQNLTSFNFLATGMPFCKPERLRLSTYMFEFAFLYDTVAVETSNQKTTVNDGNSNFCLEDLDSRHKAKQSASGVKQLQSKILLELMKSDPVCGRALVDAWQNMIHTSAQHDKKTTFKNLDDFLDFRIVDGGCIFSGLIKLYGMGIKLTDEQHVRARQILRPCFSQLLLVNDFYSFNEEYREMLELGQKSMLNAVWLFMQWEKLDVDSAKERLRQTIIHFERKWREDRKEFIENCLPEDAGLLAYVEEYTLTIPSNLIWSISCPRYHPELRPKPGSHSMLVPLADDELANLPARFPDPLKPALPLVPLDDPSHQSVSNSFGTPSDASSSDSEEPFGTSNRNSIISISSIESSEITDAKKSVGLDDQIILAPYEYLSSMPSKGVREALVDSLNIWFDAPDDILKKIKSIGQILHTASIMLDDMEDNSPLRRGKDAAHVVYGQPQVINSANYLIIMAMDQVRELDNPRCLEVFSEELRNSLIGQCYEMYWRDGRKCPTEEEYIDMVEKKTGGLFRFLTRLVTAMGRYHKDINLDKLAYLIGQYFQIRDDNMNLTNTIYIDQKGFCEDLDEGKFSYLIVHAWNTSTDKGKLQSLFEARGKTNSMTRSEKEEVLDILRKAGSFEYTEEKMNRLHREIEAEIERFEEISGKKNWSLRWILFKLAN</sequence>
<dbReference type="EMBL" id="JAVHJO010000017">
    <property type="protein sequence ID" value="KAK6525457.1"/>
    <property type="molecule type" value="Genomic_DNA"/>
</dbReference>
<dbReference type="SFLD" id="SFLDS00005">
    <property type="entry name" value="Isoprenoid_Synthase_Type_I"/>
    <property type="match status" value="1"/>
</dbReference>
<dbReference type="PROSITE" id="PS00723">
    <property type="entry name" value="POLYPRENYL_SYNTHASE_1"/>
    <property type="match status" value="1"/>
</dbReference>
<dbReference type="PANTHER" id="PTHR12001">
    <property type="entry name" value="GERANYLGERANYL PYROPHOSPHATE SYNTHASE"/>
    <property type="match status" value="1"/>
</dbReference>